<dbReference type="Proteomes" id="UP000184499">
    <property type="component" value="Unassembled WGS sequence"/>
</dbReference>
<keyword evidence="5" id="KW-0408">Iron</keyword>
<evidence type="ECO:0000256" key="5">
    <source>
        <dbReference type="ARBA" id="ARBA00023004"/>
    </source>
</evidence>
<comment type="similarity">
    <text evidence="2">Belongs to the cytochrome P450 family.</text>
</comment>
<dbReference type="Pfam" id="PF00067">
    <property type="entry name" value="p450"/>
    <property type="match status" value="1"/>
</dbReference>
<keyword evidence="9" id="KW-1185">Reference proteome</keyword>
<gene>
    <name evidence="8" type="ORF">ASPBRDRAFT_204275</name>
</gene>
<sequence length="220" mass="24283">MALLSLLNLGIGPVSLCLGAIAVAFIVLLLQYAVASQRPKNFPPGPRGLPILGNLHQLPLRKAFLRQTEWTNEYGTLIGLKLGPANVVVLNSYRHVKELFDKRGASYSSRPNNYVGGELICPNETHILVAQYGPGWRALRKSVQGLLSVNAVDALYPLQTAEATQTMCHLLDDPSGYYDHIRQIFYCRYPGICVWPARGEFPIPESAGIVPRVTKERCCP</sequence>
<dbReference type="PANTHER" id="PTHR46300:SF2">
    <property type="entry name" value="CYTOCHROME P450 MONOOXYGENASE ALNH-RELATED"/>
    <property type="match status" value="1"/>
</dbReference>
<evidence type="ECO:0000256" key="2">
    <source>
        <dbReference type="ARBA" id="ARBA00010617"/>
    </source>
</evidence>
<dbReference type="STRING" id="767769.A0A1L9UYH6"/>
<dbReference type="InterPro" id="IPR050364">
    <property type="entry name" value="Cytochrome_P450_fung"/>
</dbReference>
<reference evidence="9" key="1">
    <citation type="journal article" date="2017" name="Genome Biol.">
        <title>Comparative genomics reveals high biological diversity and specific adaptations in the industrially and medically important fungal genus Aspergillus.</title>
        <authorList>
            <person name="de Vries R.P."/>
            <person name="Riley R."/>
            <person name="Wiebenga A."/>
            <person name="Aguilar-Osorio G."/>
            <person name="Amillis S."/>
            <person name="Uchima C.A."/>
            <person name="Anderluh G."/>
            <person name="Asadollahi M."/>
            <person name="Askin M."/>
            <person name="Barry K."/>
            <person name="Battaglia E."/>
            <person name="Bayram O."/>
            <person name="Benocci T."/>
            <person name="Braus-Stromeyer S.A."/>
            <person name="Caldana C."/>
            <person name="Canovas D."/>
            <person name="Cerqueira G.C."/>
            <person name="Chen F."/>
            <person name="Chen W."/>
            <person name="Choi C."/>
            <person name="Clum A."/>
            <person name="Dos Santos R.A."/>
            <person name="Damasio A.R."/>
            <person name="Diallinas G."/>
            <person name="Emri T."/>
            <person name="Fekete E."/>
            <person name="Flipphi M."/>
            <person name="Freyberg S."/>
            <person name="Gallo A."/>
            <person name="Gournas C."/>
            <person name="Habgood R."/>
            <person name="Hainaut M."/>
            <person name="Harispe M.L."/>
            <person name="Henrissat B."/>
            <person name="Hilden K.S."/>
            <person name="Hope R."/>
            <person name="Hossain A."/>
            <person name="Karabika E."/>
            <person name="Karaffa L."/>
            <person name="Karanyi Z."/>
            <person name="Krasevec N."/>
            <person name="Kuo A."/>
            <person name="Kusch H."/>
            <person name="LaButti K."/>
            <person name="Lagendijk E.L."/>
            <person name="Lapidus A."/>
            <person name="Levasseur A."/>
            <person name="Lindquist E."/>
            <person name="Lipzen A."/>
            <person name="Logrieco A.F."/>
            <person name="MacCabe A."/>
            <person name="Maekelae M.R."/>
            <person name="Malavazi I."/>
            <person name="Melin P."/>
            <person name="Meyer V."/>
            <person name="Mielnichuk N."/>
            <person name="Miskei M."/>
            <person name="Molnar A.P."/>
            <person name="Mule G."/>
            <person name="Ngan C.Y."/>
            <person name="Orejas M."/>
            <person name="Orosz E."/>
            <person name="Ouedraogo J.P."/>
            <person name="Overkamp K.M."/>
            <person name="Park H.-S."/>
            <person name="Perrone G."/>
            <person name="Piumi F."/>
            <person name="Punt P.J."/>
            <person name="Ram A.F."/>
            <person name="Ramon A."/>
            <person name="Rauscher S."/>
            <person name="Record E."/>
            <person name="Riano-Pachon D.M."/>
            <person name="Robert V."/>
            <person name="Roehrig J."/>
            <person name="Ruller R."/>
            <person name="Salamov A."/>
            <person name="Salih N.S."/>
            <person name="Samson R.A."/>
            <person name="Sandor E."/>
            <person name="Sanguinetti M."/>
            <person name="Schuetze T."/>
            <person name="Sepcic K."/>
            <person name="Shelest E."/>
            <person name="Sherlock G."/>
            <person name="Sophianopoulou V."/>
            <person name="Squina F.M."/>
            <person name="Sun H."/>
            <person name="Susca A."/>
            <person name="Todd R.B."/>
            <person name="Tsang A."/>
            <person name="Unkles S.E."/>
            <person name="van de Wiele N."/>
            <person name="van Rossen-Uffink D."/>
            <person name="Oliveira J.V."/>
            <person name="Vesth T.C."/>
            <person name="Visser J."/>
            <person name="Yu J.-H."/>
            <person name="Zhou M."/>
            <person name="Andersen M.R."/>
            <person name="Archer D.B."/>
            <person name="Baker S.E."/>
            <person name="Benoit I."/>
            <person name="Brakhage A.A."/>
            <person name="Braus G.H."/>
            <person name="Fischer R."/>
            <person name="Frisvad J.C."/>
            <person name="Goldman G.H."/>
            <person name="Houbraken J."/>
            <person name="Oakley B."/>
            <person name="Pocsi I."/>
            <person name="Scazzocchio C."/>
            <person name="Seiboth B."/>
            <person name="vanKuyk P.A."/>
            <person name="Wortman J."/>
            <person name="Dyer P.S."/>
            <person name="Grigoriev I.V."/>
        </authorList>
    </citation>
    <scope>NUCLEOTIDE SEQUENCE [LARGE SCALE GENOMIC DNA]</scope>
    <source>
        <strain evidence="9">CBS 101740 / IMI 381727 / IBT 21946</strain>
    </source>
</reference>
<keyword evidence="4" id="KW-0560">Oxidoreductase</keyword>
<evidence type="ECO:0000313" key="9">
    <source>
        <dbReference type="Proteomes" id="UP000184499"/>
    </source>
</evidence>
<accession>A0A1L9UYH6</accession>
<dbReference type="SUPFAM" id="SSF48264">
    <property type="entry name" value="Cytochrome P450"/>
    <property type="match status" value="1"/>
</dbReference>
<evidence type="ECO:0000256" key="4">
    <source>
        <dbReference type="ARBA" id="ARBA00023002"/>
    </source>
</evidence>
<name>A0A1L9UYH6_ASPBC</name>
<feature type="transmembrane region" description="Helical" evidence="7">
    <location>
        <begin position="6"/>
        <end position="30"/>
    </location>
</feature>
<dbReference type="GO" id="GO:0020037">
    <property type="term" value="F:heme binding"/>
    <property type="evidence" value="ECO:0007669"/>
    <property type="project" value="InterPro"/>
</dbReference>
<keyword evidence="6" id="KW-0503">Monooxygenase</keyword>
<evidence type="ECO:0000256" key="7">
    <source>
        <dbReference type="SAM" id="Phobius"/>
    </source>
</evidence>
<evidence type="ECO:0000256" key="3">
    <source>
        <dbReference type="ARBA" id="ARBA00022723"/>
    </source>
</evidence>
<dbReference type="GO" id="GO:0004497">
    <property type="term" value="F:monooxygenase activity"/>
    <property type="evidence" value="ECO:0007669"/>
    <property type="project" value="UniProtKB-KW"/>
</dbReference>
<dbReference type="VEuPathDB" id="FungiDB:ASPBRDRAFT_204275"/>
<dbReference type="OMA" id="ICPNETH"/>
<proteinExistence type="inferred from homology"/>
<dbReference type="GeneID" id="93574189"/>
<dbReference type="EMBL" id="KV878680">
    <property type="protein sequence ID" value="OJJ76718.1"/>
    <property type="molecule type" value="Genomic_DNA"/>
</dbReference>
<evidence type="ECO:0000313" key="8">
    <source>
        <dbReference type="EMBL" id="OJJ76718.1"/>
    </source>
</evidence>
<dbReference type="Gene3D" id="1.10.630.10">
    <property type="entry name" value="Cytochrome P450"/>
    <property type="match status" value="1"/>
</dbReference>
<keyword evidence="3" id="KW-0479">Metal-binding</keyword>
<dbReference type="InterPro" id="IPR036396">
    <property type="entry name" value="Cyt_P450_sf"/>
</dbReference>
<dbReference type="AlphaFoldDB" id="A0A1L9UYH6"/>
<evidence type="ECO:0000256" key="1">
    <source>
        <dbReference type="ARBA" id="ARBA00001971"/>
    </source>
</evidence>
<keyword evidence="7" id="KW-0472">Membrane</keyword>
<evidence type="ECO:0000256" key="6">
    <source>
        <dbReference type="ARBA" id="ARBA00023033"/>
    </source>
</evidence>
<keyword evidence="7" id="KW-1133">Transmembrane helix</keyword>
<dbReference type="OrthoDB" id="1103324at2759"/>
<evidence type="ECO:0008006" key="10">
    <source>
        <dbReference type="Google" id="ProtNLM"/>
    </source>
</evidence>
<dbReference type="InterPro" id="IPR001128">
    <property type="entry name" value="Cyt_P450"/>
</dbReference>
<protein>
    <recommendedName>
        <fullName evidence="10">Cytochrome P450</fullName>
    </recommendedName>
</protein>
<organism evidence="8 9">
    <name type="scientific">Aspergillus brasiliensis (strain CBS 101740 / IMI 381727 / IBT 21946)</name>
    <dbReference type="NCBI Taxonomy" id="767769"/>
    <lineage>
        <taxon>Eukaryota</taxon>
        <taxon>Fungi</taxon>
        <taxon>Dikarya</taxon>
        <taxon>Ascomycota</taxon>
        <taxon>Pezizomycotina</taxon>
        <taxon>Eurotiomycetes</taxon>
        <taxon>Eurotiomycetidae</taxon>
        <taxon>Eurotiales</taxon>
        <taxon>Aspergillaceae</taxon>
        <taxon>Aspergillus</taxon>
        <taxon>Aspergillus subgen. Circumdati</taxon>
    </lineage>
</organism>
<dbReference type="GO" id="GO:0005506">
    <property type="term" value="F:iron ion binding"/>
    <property type="evidence" value="ECO:0007669"/>
    <property type="project" value="InterPro"/>
</dbReference>
<comment type="cofactor">
    <cofactor evidence="1">
        <name>heme</name>
        <dbReference type="ChEBI" id="CHEBI:30413"/>
    </cofactor>
</comment>
<keyword evidence="7" id="KW-0812">Transmembrane</keyword>
<dbReference type="PANTHER" id="PTHR46300">
    <property type="entry name" value="P450, PUTATIVE (EUROFUNG)-RELATED-RELATED"/>
    <property type="match status" value="1"/>
</dbReference>
<dbReference type="RefSeq" id="XP_067483965.1">
    <property type="nucleotide sequence ID" value="XM_067621701.1"/>
</dbReference>
<dbReference type="GO" id="GO:0016705">
    <property type="term" value="F:oxidoreductase activity, acting on paired donors, with incorporation or reduction of molecular oxygen"/>
    <property type="evidence" value="ECO:0007669"/>
    <property type="project" value="InterPro"/>
</dbReference>